<organism evidence="2 3">
    <name type="scientific">Nesterenkonia halobia</name>
    <dbReference type="NCBI Taxonomy" id="37922"/>
    <lineage>
        <taxon>Bacteria</taxon>
        <taxon>Bacillati</taxon>
        <taxon>Actinomycetota</taxon>
        <taxon>Actinomycetes</taxon>
        <taxon>Micrococcales</taxon>
        <taxon>Micrococcaceae</taxon>
        <taxon>Nesterenkonia</taxon>
    </lineage>
</organism>
<feature type="compositionally biased region" description="Low complexity" evidence="1">
    <location>
        <begin position="55"/>
        <end position="113"/>
    </location>
</feature>
<evidence type="ECO:0008006" key="4">
    <source>
        <dbReference type="Google" id="ProtNLM"/>
    </source>
</evidence>
<dbReference type="RefSeq" id="WP_344718158.1">
    <property type="nucleotide sequence ID" value="NZ_BAAAYG010000003.1"/>
</dbReference>
<gene>
    <name evidence="2" type="ORF">GCM10020260_06610</name>
</gene>
<proteinExistence type="predicted"/>
<name>A0ABP6R906_9MICC</name>
<feature type="region of interest" description="Disordered" evidence="1">
    <location>
        <begin position="49"/>
        <end position="133"/>
    </location>
</feature>
<reference evidence="3" key="1">
    <citation type="journal article" date="2019" name="Int. J. Syst. Evol. Microbiol.">
        <title>The Global Catalogue of Microorganisms (GCM) 10K type strain sequencing project: providing services to taxonomists for standard genome sequencing and annotation.</title>
        <authorList>
            <consortium name="The Broad Institute Genomics Platform"/>
            <consortium name="The Broad Institute Genome Sequencing Center for Infectious Disease"/>
            <person name="Wu L."/>
            <person name="Ma J."/>
        </authorList>
    </citation>
    <scope>NUCLEOTIDE SEQUENCE [LARGE SCALE GENOMIC DNA]</scope>
    <source>
        <strain evidence="3">JCM 11483</strain>
    </source>
</reference>
<evidence type="ECO:0000313" key="3">
    <source>
        <dbReference type="Proteomes" id="UP001501736"/>
    </source>
</evidence>
<evidence type="ECO:0000313" key="2">
    <source>
        <dbReference type="EMBL" id="GAA3281288.1"/>
    </source>
</evidence>
<dbReference type="EMBL" id="BAAAYG010000003">
    <property type="protein sequence ID" value="GAA3281288.1"/>
    <property type="molecule type" value="Genomic_DNA"/>
</dbReference>
<dbReference type="Proteomes" id="UP001501736">
    <property type="component" value="Unassembled WGS sequence"/>
</dbReference>
<accession>A0ABP6R906</accession>
<comment type="caution">
    <text evidence="2">The sequence shown here is derived from an EMBL/GenBank/DDBJ whole genome shotgun (WGS) entry which is preliminary data.</text>
</comment>
<keyword evidence="3" id="KW-1185">Reference proteome</keyword>
<protein>
    <recommendedName>
        <fullName evidence="4">DUF4232 domain-containing protein</fullName>
    </recommendedName>
</protein>
<evidence type="ECO:0000256" key="1">
    <source>
        <dbReference type="SAM" id="MobiDB-lite"/>
    </source>
</evidence>
<sequence length="243" mass="25004">MASPGPRRSPSRPSPAVYRRRRLVVALLAVVLVAILWWIGSSLAGMITSDDSEESSAGAGSSASEAEPSESSEASSSESSSESPSSSSAEESPSGSASGSPSGGSSDSPADDGTCAASDVEVRASTDQDEYGLQDAPVLQMEVENTGEQPCTLDLGTAEQEYSITHAGEEVFTTAQCDFEGTSLPTELVPDEPESARLTWPRADSSVDCAEPAESLPGGVYELRISVSGISSDPQEFTLAGAE</sequence>